<evidence type="ECO:0000313" key="1">
    <source>
        <dbReference type="EMBL" id="MDO1533666.1"/>
    </source>
</evidence>
<dbReference type="EMBL" id="JAUKVY010000010">
    <property type="protein sequence ID" value="MDO1533666.1"/>
    <property type="molecule type" value="Genomic_DNA"/>
</dbReference>
<evidence type="ECO:0000313" key="2">
    <source>
        <dbReference type="Proteomes" id="UP001169027"/>
    </source>
</evidence>
<keyword evidence="2" id="KW-1185">Reference proteome</keyword>
<sequence>MKGIDVKNEMSLAQLRGQFIAGNVLLESLLQSLPVETLRTLYARHETNTREVAEALRRANRSQEELDAYNDFSLNNQVVIGRIWRNSA</sequence>
<reference evidence="1" key="1">
    <citation type="submission" date="2023-06" db="EMBL/GenBank/DDBJ databases">
        <authorList>
            <person name="Jiang Y."/>
            <person name="Liu Q."/>
        </authorList>
    </citation>
    <scope>NUCLEOTIDE SEQUENCE</scope>
    <source>
        <strain evidence="1">CGMCC 1.12090</strain>
    </source>
</reference>
<protein>
    <submittedName>
        <fullName evidence="1">Uncharacterized protein</fullName>
    </submittedName>
</protein>
<proteinExistence type="predicted"/>
<organism evidence="1 2">
    <name type="scientific">Variovorax ginsengisoli</name>
    <dbReference type="NCBI Taxonomy" id="363844"/>
    <lineage>
        <taxon>Bacteria</taxon>
        <taxon>Pseudomonadati</taxon>
        <taxon>Pseudomonadota</taxon>
        <taxon>Betaproteobacteria</taxon>
        <taxon>Burkholderiales</taxon>
        <taxon>Comamonadaceae</taxon>
        <taxon>Variovorax</taxon>
    </lineage>
</organism>
<name>A0ABT8S427_9BURK</name>
<accession>A0ABT8S427</accession>
<comment type="caution">
    <text evidence="1">The sequence shown here is derived from an EMBL/GenBank/DDBJ whole genome shotgun (WGS) entry which is preliminary data.</text>
</comment>
<dbReference type="Proteomes" id="UP001169027">
    <property type="component" value="Unassembled WGS sequence"/>
</dbReference>
<gene>
    <name evidence="1" type="ORF">Q2T77_15340</name>
</gene>